<dbReference type="SUPFAM" id="SSF56553">
    <property type="entry name" value="Insert subdomain of RNA polymerase alpha subunit"/>
    <property type="match status" value="1"/>
</dbReference>
<dbReference type="AlphaFoldDB" id="A0A2M7QIP3"/>
<dbReference type="Gene3D" id="3.30.1360.10">
    <property type="entry name" value="RNA polymerase, RBP11-like subunit"/>
    <property type="match status" value="1"/>
</dbReference>
<dbReference type="Gene3D" id="2.170.120.12">
    <property type="entry name" value="DNA-directed RNA polymerase, insert domain"/>
    <property type="match status" value="1"/>
</dbReference>
<dbReference type="InterPro" id="IPR011263">
    <property type="entry name" value="DNA-dir_RNA_pol_RpoA/D/Rpb3"/>
</dbReference>
<dbReference type="GO" id="GO:0006351">
    <property type="term" value="P:DNA-templated transcription"/>
    <property type="evidence" value="ECO:0007669"/>
    <property type="project" value="InterPro"/>
</dbReference>
<keyword evidence="1 4" id="KW-0240">DNA-directed RNA polymerase</keyword>
<organism evidence="4 5">
    <name type="scientific">Candidatus Roizmanbacteria bacterium CG_4_10_14_0_8_um_filter_33_9</name>
    <dbReference type="NCBI Taxonomy" id="1974826"/>
    <lineage>
        <taxon>Bacteria</taxon>
        <taxon>Candidatus Roizmaniibacteriota</taxon>
    </lineage>
</organism>
<dbReference type="GO" id="GO:0003899">
    <property type="term" value="F:DNA-directed RNA polymerase activity"/>
    <property type="evidence" value="ECO:0007669"/>
    <property type="project" value="InterPro"/>
</dbReference>
<dbReference type="Pfam" id="PF01193">
    <property type="entry name" value="RNA_pol_L"/>
    <property type="match status" value="1"/>
</dbReference>
<accession>A0A2M7QIP3</accession>
<dbReference type="Proteomes" id="UP000229401">
    <property type="component" value="Unassembled WGS sequence"/>
</dbReference>
<evidence type="ECO:0000313" key="5">
    <source>
        <dbReference type="Proteomes" id="UP000229401"/>
    </source>
</evidence>
<proteinExistence type="predicted"/>
<protein>
    <submittedName>
        <fullName evidence="4">DNA-directed RNA polymerase subunit alpha</fullName>
    </submittedName>
</protein>
<dbReference type="InterPro" id="IPR036603">
    <property type="entry name" value="RBP11-like"/>
</dbReference>
<feature type="non-terminal residue" evidence="4">
    <location>
        <position position="102"/>
    </location>
</feature>
<dbReference type="EMBL" id="PFLI01000076">
    <property type="protein sequence ID" value="PIY72173.1"/>
    <property type="molecule type" value="Genomic_DNA"/>
</dbReference>
<dbReference type="GO" id="GO:0000428">
    <property type="term" value="C:DNA-directed RNA polymerase complex"/>
    <property type="evidence" value="ECO:0007669"/>
    <property type="project" value="UniProtKB-KW"/>
</dbReference>
<feature type="domain" description="DNA-directed RNA polymerase RpoA/D/Rpb3-type" evidence="3">
    <location>
        <begin position="24"/>
        <end position="86"/>
    </location>
</feature>
<comment type="caution">
    <text evidence="4">The sequence shown here is derived from an EMBL/GenBank/DDBJ whole genome shotgun (WGS) entry which is preliminary data.</text>
</comment>
<evidence type="ECO:0000256" key="1">
    <source>
        <dbReference type="ARBA" id="ARBA00022478"/>
    </source>
</evidence>
<reference evidence="5" key="1">
    <citation type="submission" date="2017-09" db="EMBL/GenBank/DDBJ databases">
        <title>Depth-based differentiation of microbial function through sediment-hosted aquifers and enrichment of novel symbionts in the deep terrestrial subsurface.</title>
        <authorList>
            <person name="Probst A.J."/>
            <person name="Ladd B."/>
            <person name="Jarett J.K."/>
            <person name="Geller-Mcgrath D.E."/>
            <person name="Sieber C.M.K."/>
            <person name="Emerson J.B."/>
            <person name="Anantharaman K."/>
            <person name="Thomas B.C."/>
            <person name="Malmstrom R."/>
            <person name="Stieglmeier M."/>
            <person name="Klingl A."/>
            <person name="Woyke T."/>
            <person name="Ryan C.M."/>
            <person name="Banfield J.F."/>
        </authorList>
    </citation>
    <scope>NUCLEOTIDE SEQUENCE [LARGE SCALE GENOMIC DNA]</scope>
</reference>
<gene>
    <name evidence="4" type="ORF">COY87_02355</name>
</gene>
<evidence type="ECO:0000256" key="2">
    <source>
        <dbReference type="ARBA" id="ARBA00023163"/>
    </source>
</evidence>
<name>A0A2M7QIP3_9BACT</name>
<evidence type="ECO:0000259" key="3">
    <source>
        <dbReference type="Pfam" id="PF01193"/>
    </source>
</evidence>
<dbReference type="SUPFAM" id="SSF55257">
    <property type="entry name" value="RBP11-like subunits of RNA polymerase"/>
    <property type="match status" value="1"/>
</dbReference>
<dbReference type="InterPro" id="IPR036643">
    <property type="entry name" value="RNApol_insert_sf"/>
</dbReference>
<keyword evidence="2" id="KW-0804">Transcription</keyword>
<sequence>MIQPSFTTKSINVTANTGTFTLEPLSPSFGESIGNALRRTLLSSLQGSTIVAVKIEGASHLFSALKGVKETALELTLNLKHVRFSALTEGSLKIKISKKGVG</sequence>
<evidence type="ECO:0000313" key="4">
    <source>
        <dbReference type="EMBL" id="PIY72173.1"/>
    </source>
</evidence>
<dbReference type="GO" id="GO:0046983">
    <property type="term" value="F:protein dimerization activity"/>
    <property type="evidence" value="ECO:0007669"/>
    <property type="project" value="InterPro"/>
</dbReference>